<evidence type="ECO:0000256" key="5">
    <source>
        <dbReference type="SAM" id="Phobius"/>
    </source>
</evidence>
<dbReference type="PANTHER" id="PTHR33514:SF1">
    <property type="entry name" value="ABC TRANSPORTER PERMEASE"/>
    <property type="match status" value="1"/>
</dbReference>
<dbReference type="CDD" id="cd16914">
    <property type="entry name" value="EcfT"/>
    <property type="match status" value="1"/>
</dbReference>
<evidence type="ECO:0000256" key="1">
    <source>
        <dbReference type="ARBA" id="ARBA00004141"/>
    </source>
</evidence>
<evidence type="ECO:0000256" key="2">
    <source>
        <dbReference type="ARBA" id="ARBA00022692"/>
    </source>
</evidence>
<dbReference type="Pfam" id="PF02361">
    <property type="entry name" value="CbiQ"/>
    <property type="match status" value="1"/>
</dbReference>
<name>A0A223KM53_9BACI</name>
<feature type="transmembrane region" description="Helical" evidence="5">
    <location>
        <begin position="21"/>
        <end position="52"/>
    </location>
</feature>
<feature type="transmembrane region" description="Helical" evidence="5">
    <location>
        <begin position="64"/>
        <end position="83"/>
    </location>
</feature>
<keyword evidence="7" id="KW-1185">Reference proteome</keyword>
<protein>
    <submittedName>
        <fullName evidence="6">ABC transporter permease</fullName>
    </submittedName>
</protein>
<keyword evidence="4 5" id="KW-0472">Membrane</keyword>
<dbReference type="Proteomes" id="UP000215224">
    <property type="component" value="Chromosome"/>
</dbReference>
<feature type="transmembrane region" description="Helical" evidence="5">
    <location>
        <begin position="103"/>
        <end position="126"/>
    </location>
</feature>
<feature type="transmembrane region" description="Helical" evidence="5">
    <location>
        <begin position="235"/>
        <end position="258"/>
    </location>
</feature>
<evidence type="ECO:0000313" key="7">
    <source>
        <dbReference type="Proteomes" id="UP000215224"/>
    </source>
</evidence>
<comment type="subcellular location">
    <subcellularLocation>
        <location evidence="1">Membrane</location>
        <topology evidence="1">Multi-pass membrane protein</topology>
    </subcellularLocation>
</comment>
<organism evidence="6 7">
    <name type="scientific">Sutcliffiella cohnii</name>
    <dbReference type="NCBI Taxonomy" id="33932"/>
    <lineage>
        <taxon>Bacteria</taxon>
        <taxon>Bacillati</taxon>
        <taxon>Bacillota</taxon>
        <taxon>Bacilli</taxon>
        <taxon>Bacillales</taxon>
        <taxon>Bacillaceae</taxon>
        <taxon>Sutcliffiella</taxon>
    </lineage>
</organism>
<evidence type="ECO:0000256" key="4">
    <source>
        <dbReference type="ARBA" id="ARBA00023136"/>
    </source>
</evidence>
<dbReference type="AlphaFoldDB" id="A0A223KM53"/>
<accession>A0A223KM53</accession>
<gene>
    <name evidence="6" type="ORF">BC6307_03690</name>
</gene>
<proteinExistence type="predicted"/>
<dbReference type="PANTHER" id="PTHR33514">
    <property type="entry name" value="PROTEIN ABCI12, CHLOROPLASTIC"/>
    <property type="match status" value="1"/>
</dbReference>
<dbReference type="RefSeq" id="WP_066417195.1">
    <property type="nucleotide sequence ID" value="NZ_CP018866.1"/>
</dbReference>
<evidence type="ECO:0000256" key="3">
    <source>
        <dbReference type="ARBA" id="ARBA00022989"/>
    </source>
</evidence>
<sequence>MQWSLQVNETWLHRVNPSFKLIAIVLLFVAVLFIHNINVLVNMTLFMLLLYITSTGHSWKVKVVLLLPFTILFFSSAVTMILFGKGDTTWFQLGIVHISEESFYRGVHIGLRALVFAFLGLLFALTTKPVLLFYSLMQQWKLPPKYAYSFLASIRLLPIMVEEFFTLQKALKVRGIKQEKGMKAIIQKVTLYSIPLLSQSIRRAHRIAVAMEAKKFSQQKNRTYYYQVKYSKNDVIFTTVLLMVLLISFVSATFFPYFSITDVRY</sequence>
<keyword evidence="3 5" id="KW-1133">Transmembrane helix</keyword>
<evidence type="ECO:0000313" key="6">
    <source>
        <dbReference type="EMBL" id="AST90438.1"/>
    </source>
</evidence>
<dbReference type="STRING" id="1314751.GCA_001591425_02765"/>
<dbReference type="KEGG" id="bcoh:BC6307_03690"/>
<dbReference type="InterPro" id="IPR003339">
    <property type="entry name" value="ABC/ECF_trnsptr_transmembrane"/>
</dbReference>
<reference evidence="6 7" key="1">
    <citation type="submission" date="2016-12" db="EMBL/GenBank/DDBJ databases">
        <title>The whole genome sequencing and assembly of Bacillus cohnii DSM 6307T strain.</title>
        <authorList>
            <person name="Lee Y.-J."/>
            <person name="Yi H."/>
            <person name="Bahn Y.-S."/>
            <person name="Kim J.F."/>
            <person name="Lee D.-W."/>
        </authorList>
    </citation>
    <scope>NUCLEOTIDE SEQUENCE [LARGE SCALE GENOMIC DNA]</scope>
    <source>
        <strain evidence="6 7">DSM 6307</strain>
    </source>
</reference>
<dbReference type="GO" id="GO:0005886">
    <property type="term" value="C:plasma membrane"/>
    <property type="evidence" value="ECO:0007669"/>
    <property type="project" value="TreeGrafter"/>
</dbReference>
<dbReference type="EMBL" id="CP018866">
    <property type="protein sequence ID" value="AST90438.1"/>
    <property type="molecule type" value="Genomic_DNA"/>
</dbReference>
<keyword evidence="2 5" id="KW-0812">Transmembrane</keyword>